<protein>
    <submittedName>
        <fullName evidence="3">Tagatose-bisphosphate aldolase</fullName>
    </submittedName>
</protein>
<name>A0A2H0DX73_9BACT</name>
<dbReference type="AlphaFoldDB" id="A0A2H0DX73"/>
<dbReference type="Gene3D" id="3.20.20.70">
    <property type="entry name" value="Aldolase class I"/>
    <property type="match status" value="1"/>
</dbReference>
<evidence type="ECO:0000256" key="1">
    <source>
        <dbReference type="PIRSR" id="PIRSR001359-1"/>
    </source>
</evidence>
<dbReference type="GO" id="GO:0008270">
    <property type="term" value="F:zinc ion binding"/>
    <property type="evidence" value="ECO:0007669"/>
    <property type="project" value="InterPro"/>
</dbReference>
<feature type="binding site" evidence="2">
    <location>
        <position position="186"/>
    </location>
    <ligand>
        <name>Zn(2+)</name>
        <dbReference type="ChEBI" id="CHEBI:29105"/>
        <label>1</label>
        <note>catalytic</note>
    </ligand>
</feature>
<organism evidence="3 4">
    <name type="scientific">Candidatus Campbellbacteria bacterium CG22_combo_CG10-13_8_21_14_all_43_18</name>
    <dbReference type="NCBI Taxonomy" id="1974530"/>
    <lineage>
        <taxon>Bacteria</taxon>
        <taxon>Candidatus Campbelliibacteriota</taxon>
    </lineage>
</organism>
<dbReference type="EMBL" id="PCTS01000016">
    <property type="protein sequence ID" value="PIP86591.1"/>
    <property type="molecule type" value="Genomic_DNA"/>
</dbReference>
<dbReference type="Proteomes" id="UP000231276">
    <property type="component" value="Unassembled WGS sequence"/>
</dbReference>
<feature type="binding site" evidence="2">
    <location>
        <position position="103"/>
    </location>
    <ligand>
        <name>Zn(2+)</name>
        <dbReference type="ChEBI" id="CHEBI:29105"/>
        <label>2</label>
    </ligand>
</feature>
<dbReference type="InterPro" id="IPR013785">
    <property type="entry name" value="Aldolase_TIM"/>
</dbReference>
<feature type="binding site" evidence="2">
    <location>
        <position position="216"/>
    </location>
    <ligand>
        <name>Zn(2+)</name>
        <dbReference type="ChEBI" id="CHEBI:29105"/>
        <label>1</label>
        <note>catalytic</note>
    </ligand>
</feature>
<dbReference type="PIRSF" id="PIRSF001359">
    <property type="entry name" value="F_bP_aldolase_II"/>
    <property type="match status" value="1"/>
</dbReference>
<proteinExistence type="predicted"/>
<sequence>MPKSLGKIIKEAEEKKVAIGHFNVSDTEGLWAIFNSAKGLNLPVIIGVSEGERDFIGPKQAVALVRSLREEYDYPIYINADHTYSFERIKEAVQAGFDAVIFDGAKLSLEENIRLAKKSVDYAKSVNPEILVEAELGYIGTSSKLLDEIPEGAEIEARNLVRPEQALDFVQKTGVDLLAPAVGNLHGMLKHASNPNLDILRIKKIREEAGIPLVLHGGSGISDEDFQNAVRAGISIIHVNTALRKAYREGLEKSLAEKPEELAPYRFMEGGVEGMKRVVEKHLKLFNFM</sequence>
<dbReference type="PANTHER" id="PTHR30304">
    <property type="entry name" value="D-TAGATOSE-1,6-BISPHOSPHATE ALDOLASE"/>
    <property type="match status" value="1"/>
</dbReference>
<dbReference type="InterPro" id="IPR000771">
    <property type="entry name" value="FBA_II"/>
</dbReference>
<dbReference type="Pfam" id="PF01116">
    <property type="entry name" value="F_bP_aldolase"/>
    <property type="match status" value="1"/>
</dbReference>
<comment type="cofactor">
    <cofactor evidence="2">
        <name>Zn(2+)</name>
        <dbReference type="ChEBI" id="CHEBI:29105"/>
    </cofactor>
    <text evidence="2">Binds 2 Zn(2+) ions per subunit. One is catalytic and the other provides a structural contribution.</text>
</comment>
<dbReference type="GO" id="GO:0005975">
    <property type="term" value="P:carbohydrate metabolic process"/>
    <property type="evidence" value="ECO:0007669"/>
    <property type="project" value="InterPro"/>
</dbReference>
<keyword evidence="2" id="KW-0479">Metal-binding</keyword>
<dbReference type="CDD" id="cd00947">
    <property type="entry name" value="TBP_aldolase_IIB"/>
    <property type="match status" value="1"/>
</dbReference>
<dbReference type="NCBIfam" id="TIGR00167">
    <property type="entry name" value="cbbA"/>
    <property type="match status" value="1"/>
</dbReference>
<accession>A0A2H0DX73</accession>
<feature type="binding site" evidence="2">
    <location>
        <position position="82"/>
    </location>
    <ligand>
        <name>Zn(2+)</name>
        <dbReference type="ChEBI" id="CHEBI:29105"/>
        <label>1</label>
        <note>catalytic</note>
    </ligand>
</feature>
<feature type="active site" description="Proton donor" evidence="1">
    <location>
        <position position="81"/>
    </location>
</feature>
<evidence type="ECO:0000313" key="4">
    <source>
        <dbReference type="Proteomes" id="UP000231276"/>
    </source>
</evidence>
<dbReference type="GO" id="GO:0016832">
    <property type="term" value="F:aldehyde-lyase activity"/>
    <property type="evidence" value="ECO:0007669"/>
    <property type="project" value="InterPro"/>
</dbReference>
<evidence type="ECO:0000313" key="3">
    <source>
        <dbReference type="EMBL" id="PIP86591.1"/>
    </source>
</evidence>
<evidence type="ECO:0000256" key="2">
    <source>
        <dbReference type="PIRSR" id="PIRSR001359-3"/>
    </source>
</evidence>
<reference evidence="3 4" key="1">
    <citation type="submission" date="2017-09" db="EMBL/GenBank/DDBJ databases">
        <title>Depth-based differentiation of microbial function through sediment-hosted aquifers and enrichment of novel symbionts in the deep terrestrial subsurface.</title>
        <authorList>
            <person name="Probst A.J."/>
            <person name="Ladd B."/>
            <person name="Jarett J.K."/>
            <person name="Geller-Mcgrath D.E."/>
            <person name="Sieber C.M."/>
            <person name="Emerson J.B."/>
            <person name="Anantharaman K."/>
            <person name="Thomas B.C."/>
            <person name="Malmstrom R."/>
            <person name="Stieglmeier M."/>
            <person name="Klingl A."/>
            <person name="Woyke T."/>
            <person name="Ryan C.M."/>
            <person name="Banfield J.F."/>
        </authorList>
    </citation>
    <scope>NUCLEOTIDE SEQUENCE [LARGE SCALE GENOMIC DNA]</scope>
    <source>
        <strain evidence="3">CG22_combo_CG10-13_8_21_14_all_43_18</strain>
    </source>
</reference>
<dbReference type="PANTHER" id="PTHR30304:SF0">
    <property type="entry name" value="D-TAGATOSE-1,6-BISPHOSPHATE ALDOLASE SUBUNIT GATY-RELATED"/>
    <property type="match status" value="1"/>
</dbReference>
<dbReference type="InterPro" id="IPR050246">
    <property type="entry name" value="Class_II_FBP_aldolase"/>
</dbReference>
<comment type="caution">
    <text evidence="3">The sequence shown here is derived from an EMBL/GenBank/DDBJ whole genome shotgun (WGS) entry which is preliminary data.</text>
</comment>
<feature type="binding site" evidence="2">
    <location>
        <position position="135"/>
    </location>
    <ligand>
        <name>Zn(2+)</name>
        <dbReference type="ChEBI" id="CHEBI:29105"/>
        <label>2</label>
    </ligand>
</feature>
<dbReference type="SUPFAM" id="SSF51569">
    <property type="entry name" value="Aldolase"/>
    <property type="match status" value="1"/>
</dbReference>
<gene>
    <name evidence="3" type="ORF">COW82_01225</name>
</gene>
<keyword evidence="2" id="KW-0862">Zinc</keyword>